<comment type="caution">
    <text evidence="2">The sequence shown here is derived from an EMBL/GenBank/DDBJ whole genome shotgun (WGS) entry which is preliminary data.</text>
</comment>
<dbReference type="AlphaFoldDB" id="A0A6L2JH00"/>
<evidence type="ECO:0000256" key="1">
    <source>
        <dbReference type="SAM" id="MobiDB-lite"/>
    </source>
</evidence>
<accession>A0A6L2JH00</accession>
<dbReference type="EMBL" id="BKCJ010000781">
    <property type="protein sequence ID" value="GEU36196.1"/>
    <property type="molecule type" value="Genomic_DNA"/>
</dbReference>
<reference evidence="2" key="1">
    <citation type="journal article" date="2019" name="Sci. Rep.">
        <title>Draft genome of Tanacetum cinerariifolium, the natural source of mosquito coil.</title>
        <authorList>
            <person name="Yamashiro T."/>
            <person name="Shiraishi A."/>
            <person name="Satake H."/>
            <person name="Nakayama K."/>
        </authorList>
    </citation>
    <scope>NUCLEOTIDE SEQUENCE</scope>
</reference>
<dbReference type="PANTHER" id="PTHR31286">
    <property type="entry name" value="GLYCINE-RICH CELL WALL STRUCTURAL PROTEIN 1.8-LIKE"/>
    <property type="match status" value="1"/>
</dbReference>
<feature type="compositionally biased region" description="Polar residues" evidence="1">
    <location>
        <begin position="303"/>
        <end position="320"/>
    </location>
</feature>
<protein>
    <submittedName>
        <fullName evidence="2">Zinc knuckle CX2CX4HX4C</fullName>
    </submittedName>
</protein>
<feature type="region of interest" description="Disordered" evidence="1">
    <location>
        <begin position="259"/>
        <end position="335"/>
    </location>
</feature>
<proteinExistence type="predicted"/>
<dbReference type="InterPro" id="IPR040256">
    <property type="entry name" value="At4g02000-like"/>
</dbReference>
<dbReference type="PANTHER" id="PTHR31286:SF99">
    <property type="entry name" value="DUF4283 DOMAIN-CONTAINING PROTEIN"/>
    <property type="match status" value="1"/>
</dbReference>
<name>A0A6L2JH00_TANCI</name>
<sequence length="335" mass="36665">MNRPGCWELVVKVVGCSRDGERGGKTREKVLEFHFSCLFSVGMEKLGNVDKDAIDSRMSRLKEKYVILSESTSRPKDALIVDDNPSVTPNANDTLIVGDNPLVKILPSDPIVQPVDINTKSTYASVAGASTKEQPNASSNLCPLVADLVFNGVNISIPRKVVEKDPWGRSSFARCLIEINSEADLVDVVTIGIPSLTGDDFTKETIRIEYEWRPPRCDECKIFGHVYDHYPKKVVSSPIVTTSNVVAPTIEKFNDGFQTVGNKKKRKGKSKSTNSGHFAGHSVKQTVRYEPKATPSAPKKGATNVSNPSKSSSMLKTAETSPKKDNFTTSNFSLL</sequence>
<organism evidence="2">
    <name type="scientific">Tanacetum cinerariifolium</name>
    <name type="common">Dalmatian daisy</name>
    <name type="synonym">Chrysanthemum cinerariifolium</name>
    <dbReference type="NCBI Taxonomy" id="118510"/>
    <lineage>
        <taxon>Eukaryota</taxon>
        <taxon>Viridiplantae</taxon>
        <taxon>Streptophyta</taxon>
        <taxon>Embryophyta</taxon>
        <taxon>Tracheophyta</taxon>
        <taxon>Spermatophyta</taxon>
        <taxon>Magnoliopsida</taxon>
        <taxon>eudicotyledons</taxon>
        <taxon>Gunneridae</taxon>
        <taxon>Pentapetalae</taxon>
        <taxon>asterids</taxon>
        <taxon>campanulids</taxon>
        <taxon>Asterales</taxon>
        <taxon>Asteraceae</taxon>
        <taxon>Asteroideae</taxon>
        <taxon>Anthemideae</taxon>
        <taxon>Anthemidinae</taxon>
        <taxon>Tanacetum</taxon>
    </lineage>
</organism>
<evidence type="ECO:0000313" key="2">
    <source>
        <dbReference type="EMBL" id="GEU36196.1"/>
    </source>
</evidence>
<gene>
    <name evidence="2" type="ORF">Tci_008174</name>
</gene>